<evidence type="ECO:0000313" key="5">
    <source>
        <dbReference type="Proteomes" id="UP001499951"/>
    </source>
</evidence>
<reference evidence="5" key="1">
    <citation type="journal article" date="2019" name="Int. J. Syst. Evol. Microbiol.">
        <title>The Global Catalogue of Microorganisms (GCM) 10K type strain sequencing project: providing services to taxonomists for standard genome sequencing and annotation.</title>
        <authorList>
            <consortium name="The Broad Institute Genomics Platform"/>
            <consortium name="The Broad Institute Genome Sequencing Center for Infectious Disease"/>
            <person name="Wu L."/>
            <person name="Ma J."/>
        </authorList>
    </citation>
    <scope>NUCLEOTIDE SEQUENCE [LARGE SCALE GENOMIC DNA]</scope>
    <source>
        <strain evidence="5">JCM 15089</strain>
    </source>
</reference>
<dbReference type="InterPro" id="IPR012341">
    <property type="entry name" value="6hp_glycosidase-like_sf"/>
</dbReference>
<keyword evidence="2" id="KW-0326">Glycosidase</keyword>
<sequence>MTALRLLVAMLAAGLVANAEAVRTPQQLYGPLYRAVEEAHLFLDSKEFADASPKASPDAIMTDWRQSAPQTPAALKSFVADHFTMPEQTTVPNGPSDTRPLSVHIDALWSHLVRRTPTAPPNSSLLPLPYPYVVPGGRFREIYYWDSYFTMLGLVESGRQDLVRDMVRNFAHMIDAYGHIPNGSRTYYLSRSQPPFFFAMVGLVDPDDPAKIYAQYLPQLKAEYRYWMRGAINLKPGEARERVVALSDGTILNRYWDDSDTPRDESFREDEQLARASSRPHNEIYRNARAAAESGWDFTARWFDDGKTLTSIVTTEIVPVDLNSLIFGLEDAIHLGCERVRDTACAHEYADRAAKRRNAINTYLWDDKLGAYGDWRWTQKRFTGTLSVATFYPLFFGVANADRAASVAEAGRKSLLRPGGLVSTPITTGEQWDAPNGWAPLQWMAVGGLRRYHNDLAAVISCRWIVNVNAVYRRTGKLVEKYDVVTPNRPGGGGEYKLQDGFGWTNGVTRKLMTVYPAYARFTAADRCPAT</sequence>
<keyword evidence="3" id="KW-0732">Signal</keyword>
<feature type="chain" id="PRO_5047200553" evidence="3">
    <location>
        <begin position="22"/>
        <end position="531"/>
    </location>
</feature>
<dbReference type="Pfam" id="PF01204">
    <property type="entry name" value="Trehalase"/>
    <property type="match status" value="1"/>
</dbReference>
<dbReference type="NCBIfam" id="NF009774">
    <property type="entry name" value="PRK13271.1"/>
    <property type="match status" value="1"/>
</dbReference>
<keyword evidence="1" id="KW-0378">Hydrolase</keyword>
<keyword evidence="5" id="KW-1185">Reference proteome</keyword>
<evidence type="ECO:0000256" key="3">
    <source>
        <dbReference type="SAM" id="SignalP"/>
    </source>
</evidence>
<dbReference type="PANTHER" id="PTHR23403:SF1">
    <property type="entry name" value="TREHALASE"/>
    <property type="match status" value="1"/>
</dbReference>
<comment type="caution">
    <text evidence="4">The sequence shown here is derived from an EMBL/GenBank/DDBJ whole genome shotgun (WGS) entry which is preliminary data.</text>
</comment>
<dbReference type="PROSITE" id="PS00927">
    <property type="entry name" value="TREHALASE_1"/>
    <property type="match status" value="1"/>
</dbReference>
<protein>
    <submittedName>
        <fullName evidence="4">Alpha,alpha-trehalase TreA</fullName>
    </submittedName>
</protein>
<dbReference type="EMBL" id="BAAADD010000004">
    <property type="protein sequence ID" value="GAA0569284.1"/>
    <property type="molecule type" value="Genomic_DNA"/>
</dbReference>
<dbReference type="PRINTS" id="PR00744">
    <property type="entry name" value="GLHYDRLASE37"/>
</dbReference>
<dbReference type="PANTHER" id="PTHR23403">
    <property type="entry name" value="TREHALASE"/>
    <property type="match status" value="1"/>
</dbReference>
<proteinExistence type="predicted"/>
<evidence type="ECO:0000256" key="1">
    <source>
        <dbReference type="ARBA" id="ARBA00022801"/>
    </source>
</evidence>
<gene>
    <name evidence="4" type="primary">treA</name>
    <name evidence="4" type="ORF">GCM10008942_17450</name>
</gene>
<dbReference type="InterPro" id="IPR018232">
    <property type="entry name" value="Glyco_hydro_37_CS"/>
</dbReference>
<evidence type="ECO:0000256" key="2">
    <source>
        <dbReference type="ARBA" id="ARBA00023295"/>
    </source>
</evidence>
<dbReference type="Gene3D" id="1.50.10.10">
    <property type="match status" value="1"/>
</dbReference>
<feature type="signal peptide" evidence="3">
    <location>
        <begin position="1"/>
        <end position="21"/>
    </location>
</feature>
<dbReference type="RefSeq" id="WP_166929685.1">
    <property type="nucleotide sequence ID" value="NZ_BAAADD010000004.1"/>
</dbReference>
<dbReference type="NCBIfam" id="NF009773">
    <property type="entry name" value="PRK13270.1"/>
    <property type="match status" value="1"/>
</dbReference>
<organism evidence="4 5">
    <name type="scientific">Rhizomicrobium electricum</name>
    <dbReference type="NCBI Taxonomy" id="480070"/>
    <lineage>
        <taxon>Bacteria</taxon>
        <taxon>Pseudomonadati</taxon>
        <taxon>Pseudomonadota</taxon>
        <taxon>Alphaproteobacteria</taxon>
        <taxon>Micropepsales</taxon>
        <taxon>Micropepsaceae</taxon>
        <taxon>Rhizomicrobium</taxon>
    </lineage>
</organism>
<dbReference type="Proteomes" id="UP001499951">
    <property type="component" value="Unassembled WGS sequence"/>
</dbReference>
<name>A0ABP3PK87_9PROT</name>
<dbReference type="InterPro" id="IPR008928">
    <property type="entry name" value="6-hairpin_glycosidase_sf"/>
</dbReference>
<evidence type="ECO:0000313" key="4">
    <source>
        <dbReference type="EMBL" id="GAA0569284.1"/>
    </source>
</evidence>
<dbReference type="SUPFAM" id="SSF48208">
    <property type="entry name" value="Six-hairpin glycosidases"/>
    <property type="match status" value="1"/>
</dbReference>
<accession>A0ABP3PK87</accession>
<dbReference type="InterPro" id="IPR001661">
    <property type="entry name" value="Glyco_hydro_37"/>
</dbReference>
<dbReference type="PROSITE" id="PS00928">
    <property type="entry name" value="TREHALASE_2"/>
    <property type="match status" value="1"/>
</dbReference>